<dbReference type="Gene3D" id="3.30.2320.10">
    <property type="entry name" value="hypothetical protein PF0899 domain"/>
    <property type="match status" value="1"/>
</dbReference>
<evidence type="ECO:0000259" key="3">
    <source>
        <dbReference type="Pfam" id="PF05065"/>
    </source>
</evidence>
<protein>
    <submittedName>
        <fullName evidence="4">HK97 family phage major capsid protein</fullName>
    </submittedName>
</protein>
<keyword evidence="5" id="KW-1185">Reference proteome</keyword>
<dbReference type="OrthoDB" id="9786516at2"/>
<dbReference type="InterPro" id="IPR024455">
    <property type="entry name" value="Phage_capsid"/>
</dbReference>
<feature type="region of interest" description="Disordered" evidence="2">
    <location>
        <begin position="27"/>
        <end position="47"/>
    </location>
</feature>
<comment type="caution">
    <text evidence="4">The sequence shown here is derived from an EMBL/GenBank/DDBJ whole genome shotgun (WGS) entry which is preliminary data.</text>
</comment>
<evidence type="ECO:0000313" key="5">
    <source>
        <dbReference type="Proteomes" id="UP000246569"/>
    </source>
</evidence>
<dbReference type="Pfam" id="PF05065">
    <property type="entry name" value="Phage_capsid"/>
    <property type="match status" value="1"/>
</dbReference>
<feature type="region of interest" description="Disordered" evidence="2">
    <location>
        <begin position="62"/>
        <end position="90"/>
    </location>
</feature>
<proteinExistence type="predicted"/>
<dbReference type="AlphaFoldDB" id="A0A317N0K0"/>
<reference evidence="4 5" key="1">
    <citation type="submission" date="2018-05" db="EMBL/GenBank/DDBJ databases">
        <title>Genomic Encyclopedia of Type Strains, Phase IV (KMG-IV): sequencing the most valuable type-strain genomes for metagenomic binning, comparative biology and taxonomic classification.</title>
        <authorList>
            <person name="Goeker M."/>
        </authorList>
    </citation>
    <scope>NUCLEOTIDE SEQUENCE [LARGE SCALE GENOMIC DNA]</scope>
    <source>
        <strain evidence="4 5">DSM 23606</strain>
    </source>
</reference>
<dbReference type="Proteomes" id="UP000246569">
    <property type="component" value="Unassembled WGS sequence"/>
</dbReference>
<sequence length="398" mass="44415">MNAKLRELMDKRGKAIDGARALLDRAEGEKRGLSEDEERQYDALHAEQDGLRKAIEREQRQIEAERELSEGEYRRRAGNDQPGDGPRGSEEYRTAFRVYLRAGESRALQADAGSTGGFLLPPEQFVNELIKPEDDQMFIRARARVFTDVPLPGMGAPSLDNDPDDADWTSEVRTGSEDSSMAFGRRKLIPQPLAKRIKVSEDLLMATDAERIVNDRLRYKFDLAQEKAFLFGNGVKQPLGLFVASNDGIPSARDYSTGNTATAITVDGLLTAKYALKAPYRRKAGWLFHRDGISAVSKLKDTAGQYLWQPSKREGEPDMLLGHRIDESEWVPNTFTTGLYVGLFGDISYYWIAEAGASVGLKRLNELYAENNQVGFIGRRYIDGAPVLAEAFARVKLA</sequence>
<dbReference type="NCBIfam" id="TIGR01554">
    <property type="entry name" value="major_cap_HK97"/>
    <property type="match status" value="1"/>
</dbReference>
<accession>A0A317N0K0</accession>
<evidence type="ECO:0000256" key="2">
    <source>
        <dbReference type="SAM" id="MobiDB-lite"/>
    </source>
</evidence>
<feature type="compositionally biased region" description="Basic and acidic residues" evidence="2">
    <location>
        <begin position="62"/>
        <end position="78"/>
    </location>
</feature>
<comment type="subcellular location">
    <subcellularLocation>
        <location evidence="1">Virion</location>
    </subcellularLocation>
</comment>
<dbReference type="EMBL" id="QGTJ01000001">
    <property type="protein sequence ID" value="PWV66007.1"/>
    <property type="molecule type" value="Genomic_DNA"/>
</dbReference>
<evidence type="ECO:0000256" key="1">
    <source>
        <dbReference type="ARBA" id="ARBA00004328"/>
    </source>
</evidence>
<evidence type="ECO:0000313" key="4">
    <source>
        <dbReference type="EMBL" id="PWV66007.1"/>
    </source>
</evidence>
<organism evidence="4 5">
    <name type="scientific">Plasticicumulans acidivorans</name>
    <dbReference type="NCBI Taxonomy" id="886464"/>
    <lineage>
        <taxon>Bacteria</taxon>
        <taxon>Pseudomonadati</taxon>
        <taxon>Pseudomonadota</taxon>
        <taxon>Gammaproteobacteria</taxon>
        <taxon>Candidatus Competibacteraceae</taxon>
        <taxon>Plasticicumulans</taxon>
    </lineage>
</organism>
<feature type="domain" description="Phage capsid-like C-terminal" evidence="3">
    <location>
        <begin position="116"/>
        <end position="396"/>
    </location>
</feature>
<gene>
    <name evidence="4" type="ORF">C7443_101495</name>
</gene>
<feature type="region of interest" description="Disordered" evidence="2">
    <location>
        <begin position="155"/>
        <end position="176"/>
    </location>
</feature>
<dbReference type="RefSeq" id="WP_110016982.1">
    <property type="nucleotide sequence ID" value="NZ_QGTJ01000001.1"/>
</dbReference>
<name>A0A317N0K0_9GAMM</name>
<dbReference type="InterPro" id="IPR054612">
    <property type="entry name" value="Phage_capsid-like_C"/>
</dbReference>
<dbReference type="SUPFAM" id="SSF56563">
    <property type="entry name" value="Major capsid protein gp5"/>
    <property type="match status" value="1"/>
</dbReference>